<dbReference type="EMBL" id="PEXV01000030">
    <property type="protein sequence ID" value="PIS41862.1"/>
    <property type="molecule type" value="Genomic_DNA"/>
</dbReference>
<evidence type="ECO:0000313" key="1">
    <source>
        <dbReference type="EMBL" id="PIS41862.1"/>
    </source>
</evidence>
<evidence type="ECO:0008006" key="3">
    <source>
        <dbReference type="Google" id="ProtNLM"/>
    </source>
</evidence>
<protein>
    <recommendedName>
        <fullName evidence="3">DUF4012 domain-containing protein</fullName>
    </recommendedName>
</protein>
<evidence type="ECO:0000313" key="2">
    <source>
        <dbReference type="Proteomes" id="UP000228711"/>
    </source>
</evidence>
<proteinExistence type="predicted"/>
<feature type="non-terminal residue" evidence="1">
    <location>
        <position position="1"/>
    </location>
</feature>
<sequence length="391" mass="43860">GSYDISGQVKEKYKAPKPLQIVNPYFSFQDANWFPDFPTSARKILELYYDAGNENVDGIIAFTPDVLLSLLDLTGPIDLQTSSGVTVDTDNFLRVTRESIEQEKELQSTEPKKIIADMMPKLLEQALRLSPEKQFQFVSILDKSIQTKDLLMYAENAAVQNKIVAAGFSGALPQFETDDYLGLITTNIAGGKTDRVINQHIFLSTTLTNNTVEDSIQIIRQHQGLTADIFSGITNLAYMRAYVPLGSVLQDALDFYEVPNSWFLIPPKDTPVDQDLQFAEDNTVVQEKNGTRITQEFQHTVFGNWMRVAPETSSEATFTYSFPRQTNDDVWIVAVIHQPGQQNVSFTWSIDADRAIDHVVAPIQVESRIEGSHAEVSFDVTQDTVFGVVFR</sequence>
<reference evidence="2" key="1">
    <citation type="submission" date="2017-09" db="EMBL/GenBank/DDBJ databases">
        <title>Depth-based differentiation of microbial function through sediment-hosted aquifers and enrichment of novel symbionts in the deep terrestrial subsurface.</title>
        <authorList>
            <person name="Probst A.J."/>
            <person name="Ladd B."/>
            <person name="Jarett J.K."/>
            <person name="Geller-Mcgrath D.E."/>
            <person name="Sieber C.M.K."/>
            <person name="Emerson J.B."/>
            <person name="Anantharaman K."/>
            <person name="Thomas B.C."/>
            <person name="Malmstrom R."/>
            <person name="Stieglmeier M."/>
            <person name="Klingl A."/>
            <person name="Woyke T."/>
            <person name="Ryan C.M."/>
            <person name="Banfield J.F."/>
        </authorList>
    </citation>
    <scope>NUCLEOTIDE SEQUENCE [LARGE SCALE GENOMIC DNA]</scope>
</reference>
<accession>A0A2H0YVU5</accession>
<dbReference type="InterPro" id="IPR025101">
    <property type="entry name" value="DUF4012"/>
</dbReference>
<dbReference type="Pfam" id="PF13196">
    <property type="entry name" value="DUF4012"/>
    <property type="match status" value="1"/>
</dbReference>
<dbReference type="Proteomes" id="UP000228711">
    <property type="component" value="Unassembled WGS sequence"/>
</dbReference>
<name>A0A2H0YVU5_9BACT</name>
<gene>
    <name evidence="1" type="ORF">COT25_00815</name>
</gene>
<dbReference type="AlphaFoldDB" id="A0A2H0YVU5"/>
<comment type="caution">
    <text evidence="1">The sequence shown here is derived from an EMBL/GenBank/DDBJ whole genome shotgun (WGS) entry which is preliminary data.</text>
</comment>
<organism evidence="1 2">
    <name type="scientific">Candidatus Kerfeldbacteria bacterium CG08_land_8_20_14_0_20_42_7</name>
    <dbReference type="NCBI Taxonomy" id="2014245"/>
    <lineage>
        <taxon>Bacteria</taxon>
        <taxon>Candidatus Kerfeldiibacteriota</taxon>
    </lineage>
</organism>